<dbReference type="STRING" id="1802505.A3D01_00955"/>
<evidence type="ECO:0000313" key="15">
    <source>
        <dbReference type="EMBL" id="OGM32727.1"/>
    </source>
</evidence>
<evidence type="ECO:0000256" key="7">
    <source>
        <dbReference type="ARBA" id="ARBA00022722"/>
    </source>
</evidence>
<dbReference type="PROSITE" id="PS51975">
    <property type="entry name" value="RNASE_H_2"/>
    <property type="match status" value="1"/>
</dbReference>
<dbReference type="PANTHER" id="PTHR10954">
    <property type="entry name" value="RIBONUCLEASE H2 SUBUNIT A"/>
    <property type="match status" value="1"/>
</dbReference>
<dbReference type="GO" id="GO:0005737">
    <property type="term" value="C:cytoplasm"/>
    <property type="evidence" value="ECO:0007669"/>
    <property type="project" value="UniProtKB-SubCell"/>
</dbReference>
<dbReference type="CDD" id="cd07182">
    <property type="entry name" value="RNase_HII_bacteria_HII_like"/>
    <property type="match status" value="1"/>
</dbReference>
<dbReference type="GO" id="GO:0032299">
    <property type="term" value="C:ribonuclease H2 complex"/>
    <property type="evidence" value="ECO:0007669"/>
    <property type="project" value="TreeGrafter"/>
</dbReference>
<dbReference type="InterPro" id="IPR001352">
    <property type="entry name" value="RNase_HII/HIII"/>
</dbReference>
<evidence type="ECO:0000259" key="14">
    <source>
        <dbReference type="PROSITE" id="PS51975"/>
    </source>
</evidence>
<evidence type="ECO:0000256" key="2">
    <source>
        <dbReference type="ARBA" id="ARBA00001946"/>
    </source>
</evidence>
<keyword evidence="9 12" id="KW-0255">Endonuclease</keyword>
<comment type="catalytic activity">
    <reaction evidence="1 12 13">
        <text>Endonucleolytic cleavage to 5'-phosphomonoester.</text>
        <dbReference type="EC" id="3.1.26.4"/>
    </reaction>
</comment>
<keyword evidence="8 12" id="KW-0479">Metal-binding</keyword>
<dbReference type="InterPro" id="IPR024567">
    <property type="entry name" value="RNase_HII/HIII_dom"/>
</dbReference>
<dbReference type="InterPro" id="IPR022898">
    <property type="entry name" value="RNase_HII"/>
</dbReference>
<comment type="subcellular location">
    <subcellularLocation>
        <location evidence="4">Cytoplasm</location>
    </subcellularLocation>
</comment>
<evidence type="ECO:0000256" key="1">
    <source>
        <dbReference type="ARBA" id="ARBA00000077"/>
    </source>
</evidence>
<proteinExistence type="inferred from homology"/>
<protein>
    <recommendedName>
        <fullName evidence="13">Ribonuclease</fullName>
        <ecNumber evidence="13">3.1.26.4</ecNumber>
    </recommendedName>
</protein>
<dbReference type="GO" id="GO:0004523">
    <property type="term" value="F:RNA-DNA hybrid ribonuclease activity"/>
    <property type="evidence" value="ECO:0007669"/>
    <property type="project" value="UniProtKB-UniRule"/>
</dbReference>
<dbReference type="GO" id="GO:0046872">
    <property type="term" value="F:metal ion binding"/>
    <property type="evidence" value="ECO:0007669"/>
    <property type="project" value="UniProtKB-KW"/>
</dbReference>
<dbReference type="SUPFAM" id="SSF53098">
    <property type="entry name" value="Ribonuclease H-like"/>
    <property type="match status" value="1"/>
</dbReference>
<comment type="similarity">
    <text evidence="5 13">Belongs to the RNase HII family.</text>
</comment>
<feature type="binding site" evidence="12">
    <location>
        <position position="24"/>
    </location>
    <ligand>
        <name>a divalent metal cation</name>
        <dbReference type="ChEBI" id="CHEBI:60240"/>
    </ligand>
</feature>
<comment type="cofactor">
    <cofactor evidence="2">
        <name>Mg(2+)</name>
        <dbReference type="ChEBI" id="CHEBI:18420"/>
    </cofactor>
</comment>
<dbReference type="InterPro" id="IPR012337">
    <property type="entry name" value="RNaseH-like_sf"/>
</dbReference>
<evidence type="ECO:0000256" key="4">
    <source>
        <dbReference type="ARBA" id="ARBA00004496"/>
    </source>
</evidence>
<dbReference type="EMBL" id="MGGR01000028">
    <property type="protein sequence ID" value="OGM32727.1"/>
    <property type="molecule type" value="Genomic_DNA"/>
</dbReference>
<dbReference type="Gene3D" id="3.30.420.10">
    <property type="entry name" value="Ribonuclease H-like superfamily/Ribonuclease H"/>
    <property type="match status" value="1"/>
</dbReference>
<keyword evidence="11" id="KW-0464">Manganese</keyword>
<keyword evidence="7 12" id="KW-0540">Nuclease</keyword>
<evidence type="ECO:0000256" key="5">
    <source>
        <dbReference type="ARBA" id="ARBA00007383"/>
    </source>
</evidence>
<feature type="binding site" evidence="12">
    <location>
        <position position="25"/>
    </location>
    <ligand>
        <name>a divalent metal cation</name>
        <dbReference type="ChEBI" id="CHEBI:60240"/>
    </ligand>
</feature>
<evidence type="ECO:0000256" key="8">
    <source>
        <dbReference type="ARBA" id="ARBA00022723"/>
    </source>
</evidence>
<evidence type="ECO:0000256" key="13">
    <source>
        <dbReference type="RuleBase" id="RU003515"/>
    </source>
</evidence>
<dbReference type="InterPro" id="IPR036397">
    <property type="entry name" value="RNaseH_sf"/>
</dbReference>
<evidence type="ECO:0000256" key="11">
    <source>
        <dbReference type="ARBA" id="ARBA00023211"/>
    </source>
</evidence>
<feature type="binding site" evidence="12">
    <location>
        <position position="153"/>
    </location>
    <ligand>
        <name>a divalent metal cation</name>
        <dbReference type="ChEBI" id="CHEBI:60240"/>
    </ligand>
</feature>
<dbReference type="AlphaFoldDB" id="A0A1F7YZL6"/>
<feature type="domain" description="RNase H type-2" evidence="14">
    <location>
        <begin position="18"/>
        <end position="282"/>
    </location>
</feature>
<dbReference type="PANTHER" id="PTHR10954:SF18">
    <property type="entry name" value="RIBONUCLEASE HII"/>
    <property type="match status" value="1"/>
</dbReference>
<reference evidence="15 16" key="1">
    <citation type="journal article" date="2016" name="Nat. Commun.">
        <title>Thousands of microbial genomes shed light on interconnected biogeochemical processes in an aquifer system.</title>
        <authorList>
            <person name="Anantharaman K."/>
            <person name="Brown C.T."/>
            <person name="Hug L.A."/>
            <person name="Sharon I."/>
            <person name="Castelle C.J."/>
            <person name="Probst A.J."/>
            <person name="Thomas B.C."/>
            <person name="Singh A."/>
            <person name="Wilkins M.J."/>
            <person name="Karaoz U."/>
            <person name="Brodie E.L."/>
            <person name="Williams K.H."/>
            <person name="Hubbard S.S."/>
            <person name="Banfield J.F."/>
        </authorList>
    </citation>
    <scope>NUCLEOTIDE SEQUENCE [LARGE SCALE GENOMIC DNA]</scope>
</reference>
<sequence>MNWPNLSYEKKLWKMGYTLIGGIDEVGRGSFAGPVVAATAVFAPNYNFSPSQRFSGAGSQISRLRRGFGGQAITNGKGEKIVINDSKKMTEKQRELASTWIKENAICWGIGEVSAALINRVGMAKATRVAMRRAVKEANKKLKGAGLDYLLLDAFYLPFIRGLPKNKKAGLKGVKNQKDGLMQLDSKSRQLAIIDGDEKSLSIAAGSIIAKVYRDTLMKKIGIRASYKKYDWVHNKGYGTKKHLNAIIKYGVTRLHRKQFVQSFLENSHHSSLTTHIQINNFSSSRVQ</sequence>
<accession>A0A1F7YZL6</accession>
<keyword evidence="10 12" id="KW-0378">Hydrolase</keyword>
<evidence type="ECO:0000256" key="6">
    <source>
        <dbReference type="ARBA" id="ARBA00022490"/>
    </source>
</evidence>
<comment type="caution">
    <text evidence="15">The sequence shown here is derived from an EMBL/GenBank/DDBJ whole genome shotgun (WGS) entry which is preliminary data.</text>
</comment>
<evidence type="ECO:0000256" key="9">
    <source>
        <dbReference type="ARBA" id="ARBA00022759"/>
    </source>
</evidence>
<keyword evidence="6" id="KW-0963">Cytoplasm</keyword>
<evidence type="ECO:0000313" key="16">
    <source>
        <dbReference type="Proteomes" id="UP000177169"/>
    </source>
</evidence>
<comment type="cofactor">
    <cofactor evidence="12">
        <name>Mn(2+)</name>
        <dbReference type="ChEBI" id="CHEBI:29035"/>
    </cofactor>
    <cofactor evidence="12">
        <name>Mg(2+)</name>
        <dbReference type="ChEBI" id="CHEBI:18420"/>
    </cofactor>
    <text evidence="12">Manganese or magnesium. Binds 1 divalent metal ion per monomer in the absence of substrate. May bind a second metal ion after substrate binding.</text>
</comment>
<dbReference type="GO" id="GO:0043137">
    <property type="term" value="P:DNA replication, removal of RNA primer"/>
    <property type="evidence" value="ECO:0007669"/>
    <property type="project" value="TreeGrafter"/>
</dbReference>
<dbReference type="EC" id="3.1.26.4" evidence="13"/>
<evidence type="ECO:0000256" key="10">
    <source>
        <dbReference type="ARBA" id="ARBA00022801"/>
    </source>
</evidence>
<evidence type="ECO:0000256" key="12">
    <source>
        <dbReference type="PROSITE-ProRule" id="PRU01319"/>
    </source>
</evidence>
<comment type="function">
    <text evidence="3 13">Endonuclease that specifically degrades the RNA of RNA-DNA hybrids.</text>
</comment>
<organism evidence="15 16">
    <name type="scientific">Candidatus Woesebacteria bacterium RIFCSPHIGHO2_02_FULL_39_13</name>
    <dbReference type="NCBI Taxonomy" id="1802505"/>
    <lineage>
        <taxon>Bacteria</taxon>
        <taxon>Candidatus Woeseibacteriota</taxon>
    </lineage>
</organism>
<dbReference type="Pfam" id="PF01351">
    <property type="entry name" value="RNase_HII"/>
    <property type="match status" value="1"/>
</dbReference>
<gene>
    <name evidence="15" type="ORF">A3D01_00955</name>
</gene>
<dbReference type="Proteomes" id="UP000177169">
    <property type="component" value="Unassembled WGS sequence"/>
</dbReference>
<evidence type="ECO:0000256" key="3">
    <source>
        <dbReference type="ARBA" id="ARBA00004065"/>
    </source>
</evidence>
<dbReference type="GO" id="GO:0003723">
    <property type="term" value="F:RNA binding"/>
    <property type="evidence" value="ECO:0007669"/>
    <property type="project" value="UniProtKB-UniRule"/>
</dbReference>
<name>A0A1F7YZL6_9BACT</name>
<dbReference type="GO" id="GO:0006298">
    <property type="term" value="P:mismatch repair"/>
    <property type="evidence" value="ECO:0007669"/>
    <property type="project" value="TreeGrafter"/>
</dbReference>